<gene>
    <name evidence="1" type="ORF">KP79_PYT21412</name>
</gene>
<dbReference type="Proteomes" id="UP000242188">
    <property type="component" value="Unassembled WGS sequence"/>
</dbReference>
<reference evidence="1 2" key="1">
    <citation type="journal article" date="2017" name="Nat. Ecol. Evol.">
        <title>Scallop genome provides insights into evolution of bilaterian karyotype and development.</title>
        <authorList>
            <person name="Wang S."/>
            <person name="Zhang J."/>
            <person name="Jiao W."/>
            <person name="Li J."/>
            <person name="Xun X."/>
            <person name="Sun Y."/>
            <person name="Guo X."/>
            <person name="Huan P."/>
            <person name="Dong B."/>
            <person name="Zhang L."/>
            <person name="Hu X."/>
            <person name="Sun X."/>
            <person name="Wang J."/>
            <person name="Zhao C."/>
            <person name="Wang Y."/>
            <person name="Wang D."/>
            <person name="Huang X."/>
            <person name="Wang R."/>
            <person name="Lv J."/>
            <person name="Li Y."/>
            <person name="Zhang Z."/>
            <person name="Liu B."/>
            <person name="Lu W."/>
            <person name="Hui Y."/>
            <person name="Liang J."/>
            <person name="Zhou Z."/>
            <person name="Hou R."/>
            <person name="Li X."/>
            <person name="Liu Y."/>
            <person name="Li H."/>
            <person name="Ning X."/>
            <person name="Lin Y."/>
            <person name="Zhao L."/>
            <person name="Xing Q."/>
            <person name="Dou J."/>
            <person name="Li Y."/>
            <person name="Mao J."/>
            <person name="Guo H."/>
            <person name="Dou H."/>
            <person name="Li T."/>
            <person name="Mu C."/>
            <person name="Jiang W."/>
            <person name="Fu Q."/>
            <person name="Fu X."/>
            <person name="Miao Y."/>
            <person name="Liu J."/>
            <person name="Yu Q."/>
            <person name="Li R."/>
            <person name="Liao H."/>
            <person name="Li X."/>
            <person name="Kong Y."/>
            <person name="Jiang Z."/>
            <person name="Chourrout D."/>
            <person name="Li R."/>
            <person name="Bao Z."/>
        </authorList>
    </citation>
    <scope>NUCLEOTIDE SEQUENCE [LARGE SCALE GENOMIC DNA]</scope>
    <source>
        <strain evidence="1 2">PY_sf001</strain>
    </source>
</reference>
<sequence length="55" mass="6271">MKDTGDVPGGGTETPSCFVWFHFLHTEYDVGFQDFNGLHPKHECVFLKKTKLAEK</sequence>
<dbReference type="EMBL" id="NEDP02005415">
    <property type="protein sequence ID" value="OWF41232.1"/>
    <property type="molecule type" value="Genomic_DNA"/>
</dbReference>
<dbReference type="AlphaFoldDB" id="A0A210PXN1"/>
<comment type="caution">
    <text evidence="1">The sequence shown here is derived from an EMBL/GenBank/DDBJ whole genome shotgun (WGS) entry which is preliminary data.</text>
</comment>
<evidence type="ECO:0000313" key="2">
    <source>
        <dbReference type="Proteomes" id="UP000242188"/>
    </source>
</evidence>
<keyword evidence="2" id="KW-1185">Reference proteome</keyword>
<name>A0A210PXN1_MIZYE</name>
<evidence type="ECO:0000313" key="1">
    <source>
        <dbReference type="EMBL" id="OWF41232.1"/>
    </source>
</evidence>
<organism evidence="1 2">
    <name type="scientific">Mizuhopecten yessoensis</name>
    <name type="common">Japanese scallop</name>
    <name type="synonym">Patinopecten yessoensis</name>
    <dbReference type="NCBI Taxonomy" id="6573"/>
    <lineage>
        <taxon>Eukaryota</taxon>
        <taxon>Metazoa</taxon>
        <taxon>Spiralia</taxon>
        <taxon>Lophotrochozoa</taxon>
        <taxon>Mollusca</taxon>
        <taxon>Bivalvia</taxon>
        <taxon>Autobranchia</taxon>
        <taxon>Pteriomorphia</taxon>
        <taxon>Pectinida</taxon>
        <taxon>Pectinoidea</taxon>
        <taxon>Pectinidae</taxon>
        <taxon>Mizuhopecten</taxon>
    </lineage>
</organism>
<protein>
    <submittedName>
        <fullName evidence="1">Uncharacterized protein</fullName>
    </submittedName>
</protein>
<accession>A0A210PXN1</accession>
<proteinExistence type="predicted"/>